<dbReference type="GO" id="GO:0140911">
    <property type="term" value="F:pore-forming activity"/>
    <property type="evidence" value="ECO:0007669"/>
    <property type="project" value="InterPro"/>
</dbReference>
<comment type="subcellular location">
    <subcellularLocation>
        <location evidence="1">Cell membrane</location>
        <topology evidence="1">Multi-pass membrane protein</topology>
    </subcellularLocation>
</comment>
<evidence type="ECO:0000256" key="6">
    <source>
        <dbReference type="ARBA" id="ARBA00023136"/>
    </source>
</evidence>
<feature type="transmembrane region" description="Helical" evidence="8">
    <location>
        <begin position="196"/>
        <end position="212"/>
    </location>
</feature>
<keyword evidence="4 8" id="KW-0812">Transmembrane</keyword>
<evidence type="ECO:0000313" key="9">
    <source>
        <dbReference type="EMBL" id="CAD7398272.1"/>
    </source>
</evidence>
<dbReference type="EMBL" id="OC317657">
    <property type="protein sequence ID" value="CAD7398272.1"/>
    <property type="molecule type" value="Genomic_DNA"/>
</dbReference>
<evidence type="ECO:0000256" key="7">
    <source>
        <dbReference type="PIRSR" id="PIRSR604254-1"/>
    </source>
</evidence>
<keyword evidence="5 8" id="KW-1133">Transmembrane helix</keyword>
<accession>A0A7R9CLX2</accession>
<comment type="similarity">
    <text evidence="2">Belongs to the ADIPOR family.</text>
</comment>
<feature type="transmembrane region" description="Helical" evidence="8">
    <location>
        <begin position="248"/>
        <end position="266"/>
    </location>
</feature>
<evidence type="ECO:0000256" key="1">
    <source>
        <dbReference type="ARBA" id="ARBA00004651"/>
    </source>
</evidence>
<proteinExistence type="inferred from homology"/>
<protein>
    <submittedName>
        <fullName evidence="9">Uncharacterized protein</fullName>
    </submittedName>
</protein>
<dbReference type="PANTHER" id="PTHR20855:SF3">
    <property type="entry name" value="LD03007P"/>
    <property type="match status" value="1"/>
</dbReference>
<evidence type="ECO:0000256" key="8">
    <source>
        <dbReference type="SAM" id="Phobius"/>
    </source>
</evidence>
<dbReference type="NCBIfam" id="TIGR01065">
    <property type="entry name" value="hlyIII"/>
    <property type="match status" value="1"/>
</dbReference>
<feature type="transmembrane region" description="Helical" evidence="8">
    <location>
        <begin position="154"/>
        <end position="175"/>
    </location>
</feature>
<dbReference type="GO" id="GO:0046872">
    <property type="term" value="F:metal ion binding"/>
    <property type="evidence" value="ECO:0007669"/>
    <property type="project" value="UniProtKB-KW"/>
</dbReference>
<gene>
    <name evidence="9" type="ORF">TCEB3V08_LOCUS4429</name>
</gene>
<feature type="binding site" evidence="7">
    <location>
        <position position="306"/>
    </location>
    <ligand>
        <name>Zn(2+)</name>
        <dbReference type="ChEBI" id="CHEBI:29105"/>
    </ligand>
</feature>
<evidence type="ECO:0000256" key="2">
    <source>
        <dbReference type="ARBA" id="ARBA00007018"/>
    </source>
</evidence>
<dbReference type="Pfam" id="PF03006">
    <property type="entry name" value="HlyIII"/>
    <property type="match status" value="1"/>
</dbReference>
<feature type="binding site" evidence="7">
    <location>
        <position position="175"/>
    </location>
    <ligand>
        <name>Zn(2+)</name>
        <dbReference type="ChEBI" id="CHEBI:29105"/>
    </ligand>
</feature>
<sequence length="334" mass="38254">MTPVGRQFGAMSASRLHQIGLLLLRYVDWKWMLNVQWMNEQPSPGRAYLPTTIEHFANVITHGAWNAVLCDCANASPHATSPTVELLQEFLWEVYLHLPFPPSKYHLFLQLNQRFPSRCFANDEELNKGVAVWVIPSTFASLELVQRAISWPQYFSALVYGAALILLFTVSTFFHSVFYCSSNRILKDILHRGDRAMIYVFIAASYFPWLTLQPLPVDAWATELWWLIWVLASLGILYQQIFHERFKCLETFFYLFMGIMPSLAFLSCTDDFSGLTELKIGGLLYVGGVIFFKSDGKLPFAHAIWHLFVAMAASVHYYAILNYLYPVPVQGITP</sequence>
<dbReference type="InterPro" id="IPR005744">
    <property type="entry name" value="Hy-lIII"/>
</dbReference>
<name>A0A7R9CLX2_TIMCR</name>
<evidence type="ECO:0000256" key="3">
    <source>
        <dbReference type="ARBA" id="ARBA00022475"/>
    </source>
</evidence>
<dbReference type="PANTHER" id="PTHR20855">
    <property type="entry name" value="ADIPOR/PROGESTIN RECEPTOR-RELATED"/>
    <property type="match status" value="1"/>
</dbReference>
<dbReference type="GO" id="GO:0005886">
    <property type="term" value="C:plasma membrane"/>
    <property type="evidence" value="ECO:0007669"/>
    <property type="project" value="UniProtKB-SubCell"/>
</dbReference>
<feature type="binding site" evidence="7">
    <location>
        <position position="302"/>
    </location>
    <ligand>
        <name>Zn(2+)</name>
        <dbReference type="ChEBI" id="CHEBI:29105"/>
    </ligand>
</feature>
<reference evidence="9" key="1">
    <citation type="submission" date="2020-11" db="EMBL/GenBank/DDBJ databases">
        <authorList>
            <person name="Tran Van P."/>
        </authorList>
    </citation>
    <scope>NUCLEOTIDE SEQUENCE</scope>
</reference>
<keyword evidence="6 8" id="KW-0472">Membrane</keyword>
<evidence type="ECO:0000256" key="4">
    <source>
        <dbReference type="ARBA" id="ARBA00022692"/>
    </source>
</evidence>
<keyword evidence="7" id="KW-0862">Zinc</keyword>
<keyword evidence="7" id="KW-0479">Metal-binding</keyword>
<organism evidence="9">
    <name type="scientific">Timema cristinae</name>
    <name type="common">Walking stick</name>
    <dbReference type="NCBI Taxonomy" id="61476"/>
    <lineage>
        <taxon>Eukaryota</taxon>
        <taxon>Metazoa</taxon>
        <taxon>Ecdysozoa</taxon>
        <taxon>Arthropoda</taxon>
        <taxon>Hexapoda</taxon>
        <taxon>Insecta</taxon>
        <taxon>Pterygota</taxon>
        <taxon>Neoptera</taxon>
        <taxon>Polyneoptera</taxon>
        <taxon>Phasmatodea</taxon>
        <taxon>Timematodea</taxon>
        <taxon>Timematoidea</taxon>
        <taxon>Timematidae</taxon>
        <taxon>Timema</taxon>
    </lineage>
</organism>
<feature type="transmembrane region" description="Helical" evidence="8">
    <location>
        <begin position="304"/>
        <end position="325"/>
    </location>
</feature>
<dbReference type="InterPro" id="IPR004254">
    <property type="entry name" value="AdipoR/HlyIII-related"/>
</dbReference>
<keyword evidence="3" id="KW-1003">Cell membrane</keyword>
<evidence type="ECO:0000256" key="5">
    <source>
        <dbReference type="ARBA" id="ARBA00022989"/>
    </source>
</evidence>
<dbReference type="AlphaFoldDB" id="A0A7R9CLX2"/>
<feature type="transmembrane region" description="Helical" evidence="8">
    <location>
        <begin position="224"/>
        <end position="241"/>
    </location>
</feature>